<dbReference type="CDD" id="cd10448">
    <property type="entry name" value="GIY-YIG_unchar_3"/>
    <property type="match status" value="1"/>
</dbReference>
<evidence type="ECO:0000256" key="1">
    <source>
        <dbReference type="ARBA" id="ARBA00007435"/>
    </source>
</evidence>
<dbReference type="EMBL" id="FRAV01000051">
    <property type="protein sequence ID" value="SHM49553.1"/>
    <property type="molecule type" value="Genomic_DNA"/>
</dbReference>
<dbReference type="PANTHER" id="PTHR34477">
    <property type="entry name" value="UPF0213 PROTEIN YHBQ"/>
    <property type="match status" value="1"/>
</dbReference>
<reference evidence="4" key="1">
    <citation type="submission" date="2016-11" db="EMBL/GenBank/DDBJ databases">
        <authorList>
            <person name="Varghese N."/>
            <person name="Submissions S."/>
        </authorList>
    </citation>
    <scope>NUCLEOTIDE SEQUENCE [LARGE SCALE GENOMIC DNA]</scope>
    <source>
        <strain evidence="4">DSM 26899</strain>
    </source>
</reference>
<dbReference type="RefSeq" id="WP_073297472.1">
    <property type="nucleotide sequence ID" value="NZ_FRAV01000051.1"/>
</dbReference>
<evidence type="ECO:0000259" key="2">
    <source>
        <dbReference type="PROSITE" id="PS50164"/>
    </source>
</evidence>
<dbReference type="InterPro" id="IPR000305">
    <property type="entry name" value="GIY-YIG_endonuc"/>
</dbReference>
<dbReference type="PROSITE" id="PS50164">
    <property type="entry name" value="GIY_YIG"/>
    <property type="match status" value="1"/>
</dbReference>
<proteinExistence type="inferred from homology"/>
<dbReference type="GO" id="GO:0004519">
    <property type="term" value="F:endonuclease activity"/>
    <property type="evidence" value="ECO:0007669"/>
    <property type="project" value="UniProtKB-KW"/>
</dbReference>
<dbReference type="InterPro" id="IPR050190">
    <property type="entry name" value="UPF0213_domain"/>
</dbReference>
<organism evidence="3 4">
    <name type="scientific">Chryseobacterium polytrichastri</name>
    <dbReference type="NCBI Taxonomy" id="1302687"/>
    <lineage>
        <taxon>Bacteria</taxon>
        <taxon>Pseudomonadati</taxon>
        <taxon>Bacteroidota</taxon>
        <taxon>Flavobacteriia</taxon>
        <taxon>Flavobacteriales</taxon>
        <taxon>Weeksellaceae</taxon>
        <taxon>Chryseobacterium group</taxon>
        <taxon>Chryseobacterium</taxon>
    </lineage>
</organism>
<gene>
    <name evidence="3" type="ORF">SAMN05444267_10512</name>
</gene>
<protein>
    <submittedName>
        <fullName evidence="3">Putative endonuclease</fullName>
    </submittedName>
</protein>
<keyword evidence="3" id="KW-0540">Nuclease</keyword>
<dbReference type="AlphaFoldDB" id="A0A1M7J9K8"/>
<dbReference type="PANTHER" id="PTHR34477:SF5">
    <property type="entry name" value="BSL5627 PROTEIN"/>
    <property type="match status" value="1"/>
</dbReference>
<name>A0A1M7J9K8_9FLAO</name>
<accession>A0A1M7J9K8</accession>
<dbReference type="InterPro" id="IPR035901">
    <property type="entry name" value="GIY-YIG_endonuc_sf"/>
</dbReference>
<feature type="domain" description="GIY-YIG" evidence="2">
    <location>
        <begin position="2"/>
        <end position="80"/>
    </location>
</feature>
<dbReference type="SUPFAM" id="SSF82771">
    <property type="entry name" value="GIY-YIG endonuclease"/>
    <property type="match status" value="1"/>
</dbReference>
<evidence type="ECO:0000313" key="3">
    <source>
        <dbReference type="EMBL" id="SHM49553.1"/>
    </source>
</evidence>
<evidence type="ECO:0000313" key="4">
    <source>
        <dbReference type="Proteomes" id="UP000184364"/>
    </source>
</evidence>
<keyword evidence="3" id="KW-0255">Endonuclease</keyword>
<sequence length="88" mass="10412">MKAGFIYIMTNKKNTTLYTGVTSNLPNRIQEHKEKFHELSFTAKYNLEKLVYWESFQEIGDAIFREKQIKAGSRQKKLNLINSINPEW</sequence>
<keyword evidence="3" id="KW-0378">Hydrolase</keyword>
<keyword evidence="4" id="KW-1185">Reference proteome</keyword>
<dbReference type="Gene3D" id="3.40.1440.10">
    <property type="entry name" value="GIY-YIG endonuclease"/>
    <property type="match status" value="1"/>
</dbReference>
<comment type="similarity">
    <text evidence="1">Belongs to the UPF0213 family.</text>
</comment>
<dbReference type="Pfam" id="PF01541">
    <property type="entry name" value="GIY-YIG"/>
    <property type="match status" value="1"/>
</dbReference>
<dbReference type="OrthoDB" id="9807770at2"/>
<dbReference type="Proteomes" id="UP000184364">
    <property type="component" value="Unassembled WGS sequence"/>
</dbReference>
<dbReference type="STRING" id="1302687.SAMN05444267_10512"/>